<dbReference type="Pfam" id="PF02518">
    <property type="entry name" value="HATPase_c"/>
    <property type="match status" value="1"/>
</dbReference>
<dbReference type="SMART" id="SM00388">
    <property type="entry name" value="HisKA"/>
    <property type="match status" value="1"/>
</dbReference>
<keyword evidence="12 13" id="KW-0472">Membrane</keyword>
<dbReference type="GO" id="GO:0000155">
    <property type="term" value="F:phosphorelay sensor kinase activity"/>
    <property type="evidence" value="ECO:0007669"/>
    <property type="project" value="InterPro"/>
</dbReference>
<dbReference type="SUPFAM" id="SSF55874">
    <property type="entry name" value="ATPase domain of HSP90 chaperone/DNA topoisomerase II/histidine kinase"/>
    <property type="match status" value="1"/>
</dbReference>
<reference evidence="15" key="1">
    <citation type="submission" date="2019-08" db="EMBL/GenBank/DDBJ databases">
        <authorList>
            <person name="Kucharzyk K."/>
            <person name="Murdoch R.W."/>
            <person name="Higgins S."/>
            <person name="Loffler F."/>
        </authorList>
    </citation>
    <scope>NUCLEOTIDE SEQUENCE</scope>
</reference>
<protein>
    <recommendedName>
        <fullName evidence="3">histidine kinase</fullName>
        <ecNumber evidence="3">2.7.13.3</ecNumber>
    </recommendedName>
</protein>
<comment type="caution">
    <text evidence="15">The sequence shown here is derived from an EMBL/GenBank/DDBJ whole genome shotgun (WGS) entry which is preliminary data.</text>
</comment>
<evidence type="ECO:0000256" key="4">
    <source>
        <dbReference type="ARBA" id="ARBA00022553"/>
    </source>
</evidence>
<dbReference type="EMBL" id="VSSQ01016067">
    <property type="protein sequence ID" value="MPM57050.1"/>
    <property type="molecule type" value="Genomic_DNA"/>
</dbReference>
<dbReference type="CDD" id="cd00075">
    <property type="entry name" value="HATPase"/>
    <property type="match status" value="1"/>
</dbReference>
<dbReference type="Gene3D" id="3.30.565.10">
    <property type="entry name" value="Histidine kinase-like ATPase, C-terminal domain"/>
    <property type="match status" value="1"/>
</dbReference>
<dbReference type="InterPro" id="IPR003594">
    <property type="entry name" value="HATPase_dom"/>
</dbReference>
<dbReference type="InterPro" id="IPR036890">
    <property type="entry name" value="HATPase_C_sf"/>
</dbReference>
<sequence>MFATVKQGAKTAIVMGLATTCALLIGLLGIGNESIIMVFLLSVLFTAVLTSSRGWAIGAALLSVMLFNFLFTEPRYSFFIYRTNDLMLIMFFLVTGIVSGTVTSRLQSEMKLAGQNERTARIMYRIASGFLSASGRESVVKKAEDLVRENAGLNCTIHLGQEDIGKGFEIKSGSGTLGRLILDGQVPEGQQLLIVQAVCTQLGIALERETLVADREKIRLAMEREQQRGTLLRSVAHDLRSPLTALSGAGNLLADNYPALSDAERRKLASDISEEIVWLTDLVENILNMTRISEKKIVLHKQDEVIDDVIGEAVKHTERLLRDRRFEVKLPEEVVTAPMDGKLIAQVIINLLENAVRHTPPDSNITLTVQAGDKLMISVADTGGGIPAAIRGHLFERFVTQDDKIVDGRRGLGLGLSICKAIVEAHGGAIDVTDNIPKGAIFTFTLPMEDNYD</sequence>
<dbReference type="PROSITE" id="PS50109">
    <property type="entry name" value="HIS_KIN"/>
    <property type="match status" value="1"/>
</dbReference>
<evidence type="ECO:0000256" key="8">
    <source>
        <dbReference type="ARBA" id="ARBA00022777"/>
    </source>
</evidence>
<keyword evidence="11" id="KW-0902">Two-component regulatory system</keyword>
<dbReference type="InterPro" id="IPR052023">
    <property type="entry name" value="Histidine_kinase_KdpD"/>
</dbReference>
<feature type="transmembrane region" description="Helical" evidence="13">
    <location>
        <begin position="53"/>
        <end position="71"/>
    </location>
</feature>
<accession>A0A645AV82</accession>
<dbReference type="CDD" id="cd00082">
    <property type="entry name" value="HisKA"/>
    <property type="match status" value="1"/>
</dbReference>
<organism evidence="15">
    <name type="scientific">bioreactor metagenome</name>
    <dbReference type="NCBI Taxonomy" id="1076179"/>
    <lineage>
        <taxon>unclassified sequences</taxon>
        <taxon>metagenomes</taxon>
        <taxon>ecological metagenomes</taxon>
    </lineage>
</organism>
<name>A0A645AV82_9ZZZZ</name>
<keyword evidence="5 15" id="KW-0808">Transferase</keyword>
<evidence type="ECO:0000256" key="3">
    <source>
        <dbReference type="ARBA" id="ARBA00012438"/>
    </source>
</evidence>
<keyword evidence="10 13" id="KW-1133">Transmembrane helix</keyword>
<evidence type="ECO:0000259" key="14">
    <source>
        <dbReference type="PROSITE" id="PS50109"/>
    </source>
</evidence>
<keyword evidence="9" id="KW-0067">ATP-binding</keyword>
<comment type="catalytic activity">
    <reaction evidence="1">
        <text>ATP + protein L-histidine = ADP + protein N-phospho-L-histidine.</text>
        <dbReference type="EC" id="2.7.13.3"/>
    </reaction>
</comment>
<dbReference type="Pfam" id="PF13493">
    <property type="entry name" value="DUF4118"/>
    <property type="match status" value="1"/>
</dbReference>
<dbReference type="SMART" id="SM00387">
    <property type="entry name" value="HATPase_c"/>
    <property type="match status" value="1"/>
</dbReference>
<evidence type="ECO:0000256" key="2">
    <source>
        <dbReference type="ARBA" id="ARBA00004141"/>
    </source>
</evidence>
<dbReference type="PANTHER" id="PTHR45569">
    <property type="entry name" value="SENSOR PROTEIN KDPD"/>
    <property type="match status" value="1"/>
</dbReference>
<comment type="subcellular location">
    <subcellularLocation>
        <location evidence="2">Membrane</location>
        <topology evidence="2">Multi-pass membrane protein</topology>
    </subcellularLocation>
</comment>
<keyword evidence="4" id="KW-0597">Phosphoprotein</keyword>
<evidence type="ECO:0000256" key="1">
    <source>
        <dbReference type="ARBA" id="ARBA00000085"/>
    </source>
</evidence>
<dbReference type="Pfam" id="PF00512">
    <property type="entry name" value="HisKA"/>
    <property type="match status" value="1"/>
</dbReference>
<dbReference type="InterPro" id="IPR004358">
    <property type="entry name" value="Sig_transdc_His_kin-like_C"/>
</dbReference>
<proteinExistence type="predicted"/>
<dbReference type="EC" id="2.7.13.3" evidence="3"/>
<dbReference type="PRINTS" id="PR00344">
    <property type="entry name" value="BCTRLSENSOR"/>
</dbReference>
<evidence type="ECO:0000256" key="13">
    <source>
        <dbReference type="SAM" id="Phobius"/>
    </source>
</evidence>
<evidence type="ECO:0000256" key="12">
    <source>
        <dbReference type="ARBA" id="ARBA00023136"/>
    </source>
</evidence>
<evidence type="ECO:0000256" key="9">
    <source>
        <dbReference type="ARBA" id="ARBA00022840"/>
    </source>
</evidence>
<gene>
    <name evidence="15" type="primary">kdpD_23</name>
    <name evidence="15" type="ORF">SDC9_103868</name>
</gene>
<dbReference type="InterPro" id="IPR036097">
    <property type="entry name" value="HisK_dim/P_sf"/>
</dbReference>
<dbReference type="Gene3D" id="1.20.120.620">
    <property type="entry name" value="Backbone structure of the membrane domain of e. Coli histidine kinase receptor kdpd"/>
    <property type="match status" value="1"/>
</dbReference>
<dbReference type="AlphaFoldDB" id="A0A645AV82"/>
<evidence type="ECO:0000313" key="15">
    <source>
        <dbReference type="EMBL" id="MPM57050.1"/>
    </source>
</evidence>
<dbReference type="FunFam" id="3.30.565.10:FF:000006">
    <property type="entry name" value="Sensor histidine kinase WalK"/>
    <property type="match status" value="1"/>
</dbReference>
<dbReference type="GO" id="GO:0005886">
    <property type="term" value="C:plasma membrane"/>
    <property type="evidence" value="ECO:0007669"/>
    <property type="project" value="TreeGrafter"/>
</dbReference>
<feature type="transmembrane region" description="Helical" evidence="13">
    <location>
        <begin position="83"/>
        <end position="102"/>
    </location>
</feature>
<evidence type="ECO:0000256" key="5">
    <source>
        <dbReference type="ARBA" id="ARBA00022679"/>
    </source>
</evidence>
<feature type="transmembrane region" description="Helical" evidence="13">
    <location>
        <begin position="12"/>
        <end position="41"/>
    </location>
</feature>
<dbReference type="GO" id="GO:0005524">
    <property type="term" value="F:ATP binding"/>
    <property type="evidence" value="ECO:0007669"/>
    <property type="project" value="UniProtKB-KW"/>
</dbReference>
<evidence type="ECO:0000256" key="11">
    <source>
        <dbReference type="ARBA" id="ARBA00023012"/>
    </source>
</evidence>
<keyword evidence="7" id="KW-0547">Nucleotide-binding</keyword>
<dbReference type="PANTHER" id="PTHR45569:SF1">
    <property type="entry name" value="SENSOR PROTEIN KDPD"/>
    <property type="match status" value="1"/>
</dbReference>
<keyword evidence="8" id="KW-0418">Kinase</keyword>
<dbReference type="Gene3D" id="1.10.287.130">
    <property type="match status" value="1"/>
</dbReference>
<evidence type="ECO:0000256" key="10">
    <source>
        <dbReference type="ARBA" id="ARBA00022989"/>
    </source>
</evidence>
<dbReference type="InterPro" id="IPR038318">
    <property type="entry name" value="KdpD_sf"/>
</dbReference>
<keyword evidence="6 13" id="KW-0812">Transmembrane</keyword>
<dbReference type="InterPro" id="IPR025201">
    <property type="entry name" value="KdpD_TM"/>
</dbReference>
<dbReference type="InterPro" id="IPR005467">
    <property type="entry name" value="His_kinase_dom"/>
</dbReference>
<evidence type="ECO:0000256" key="7">
    <source>
        <dbReference type="ARBA" id="ARBA00022741"/>
    </source>
</evidence>
<feature type="domain" description="Histidine kinase" evidence="14">
    <location>
        <begin position="234"/>
        <end position="450"/>
    </location>
</feature>
<dbReference type="InterPro" id="IPR003661">
    <property type="entry name" value="HisK_dim/P_dom"/>
</dbReference>
<dbReference type="SUPFAM" id="SSF47384">
    <property type="entry name" value="Homodimeric domain of signal transducing histidine kinase"/>
    <property type="match status" value="1"/>
</dbReference>
<evidence type="ECO:0000256" key="6">
    <source>
        <dbReference type="ARBA" id="ARBA00022692"/>
    </source>
</evidence>